<feature type="domain" description="BLUF" evidence="1">
    <location>
        <begin position="3"/>
        <end position="93"/>
    </location>
</feature>
<dbReference type="Pfam" id="PF04940">
    <property type="entry name" value="BLUF"/>
    <property type="match status" value="1"/>
</dbReference>
<dbReference type="SUPFAM" id="SSF54975">
    <property type="entry name" value="Acylphosphatase/BLUF domain-like"/>
    <property type="match status" value="1"/>
</dbReference>
<evidence type="ECO:0000313" key="3">
    <source>
        <dbReference type="Proteomes" id="UP000193900"/>
    </source>
</evidence>
<gene>
    <name evidence="2" type="ORF">ROA7023_00867</name>
</gene>
<dbReference type="Proteomes" id="UP000193900">
    <property type="component" value="Unassembled WGS sequence"/>
</dbReference>
<accession>A0A1Y5RWR7</accession>
<dbReference type="InterPro" id="IPR036046">
    <property type="entry name" value="Acylphosphatase-like_dom_sf"/>
</dbReference>
<dbReference type="RefSeq" id="WP_085877785.1">
    <property type="nucleotide sequence ID" value="NZ_FWFZ01000003.1"/>
</dbReference>
<protein>
    <submittedName>
        <fullName evidence="2">Sensors of blue-light using FAD</fullName>
    </submittedName>
</protein>
<reference evidence="2 3" key="1">
    <citation type="submission" date="2017-03" db="EMBL/GenBank/DDBJ databases">
        <authorList>
            <person name="Afonso C.L."/>
            <person name="Miller P.J."/>
            <person name="Scott M.A."/>
            <person name="Spackman E."/>
            <person name="Goraichik I."/>
            <person name="Dimitrov K.M."/>
            <person name="Suarez D.L."/>
            <person name="Swayne D.E."/>
        </authorList>
    </citation>
    <scope>NUCLEOTIDE SEQUENCE [LARGE SCALE GENOMIC DNA]</scope>
    <source>
        <strain evidence="2 3">CECT 7023</strain>
    </source>
</reference>
<organism evidence="2 3">
    <name type="scientific">Roseisalinus antarcticus</name>
    <dbReference type="NCBI Taxonomy" id="254357"/>
    <lineage>
        <taxon>Bacteria</taxon>
        <taxon>Pseudomonadati</taxon>
        <taxon>Pseudomonadota</taxon>
        <taxon>Alphaproteobacteria</taxon>
        <taxon>Rhodobacterales</taxon>
        <taxon>Roseobacteraceae</taxon>
        <taxon>Roseisalinus</taxon>
    </lineage>
</organism>
<dbReference type="AlphaFoldDB" id="A0A1Y5RWR7"/>
<keyword evidence="3" id="KW-1185">Reference proteome</keyword>
<dbReference type="GO" id="GO:0009882">
    <property type="term" value="F:blue light photoreceptor activity"/>
    <property type="evidence" value="ECO:0007669"/>
    <property type="project" value="InterPro"/>
</dbReference>
<dbReference type="OrthoDB" id="196105at2"/>
<dbReference type="Gene3D" id="3.30.70.100">
    <property type="match status" value="1"/>
</dbReference>
<name>A0A1Y5RWR7_9RHOB</name>
<evidence type="ECO:0000313" key="2">
    <source>
        <dbReference type="EMBL" id="SLN27233.1"/>
    </source>
</evidence>
<dbReference type="SMART" id="SM01034">
    <property type="entry name" value="BLUF"/>
    <property type="match status" value="1"/>
</dbReference>
<evidence type="ECO:0000259" key="1">
    <source>
        <dbReference type="PROSITE" id="PS50925"/>
    </source>
</evidence>
<sequence length="142" mass="16152">MSLFRLIYVSVPIETGEDVYDSIFESSRRNNGQTSVTGSLVYHDAFNMQVLEGPRKHVSDCFIRIARDNRHGNILIVAAKDVPHRLFPDWAMHRLNAKDRHSDLFARYSVNGLFEPLLLSQTAVEELCRGISYRATADLDNA</sequence>
<dbReference type="InterPro" id="IPR007024">
    <property type="entry name" value="BLUF_domain"/>
</dbReference>
<dbReference type="GO" id="GO:0071949">
    <property type="term" value="F:FAD binding"/>
    <property type="evidence" value="ECO:0007669"/>
    <property type="project" value="InterPro"/>
</dbReference>
<dbReference type="PROSITE" id="PS50925">
    <property type="entry name" value="BLUF"/>
    <property type="match status" value="1"/>
</dbReference>
<proteinExistence type="predicted"/>
<dbReference type="EMBL" id="FWFZ01000003">
    <property type="protein sequence ID" value="SLN27233.1"/>
    <property type="molecule type" value="Genomic_DNA"/>
</dbReference>